<proteinExistence type="predicted"/>
<feature type="transmembrane region" description="Helical" evidence="1">
    <location>
        <begin position="564"/>
        <end position="587"/>
    </location>
</feature>
<feature type="transmembrane region" description="Helical" evidence="1">
    <location>
        <begin position="425"/>
        <end position="445"/>
    </location>
</feature>
<dbReference type="InterPro" id="IPR043748">
    <property type="entry name" value="DUF5693"/>
</dbReference>
<feature type="transmembrane region" description="Helical" evidence="1">
    <location>
        <begin position="6"/>
        <end position="25"/>
    </location>
</feature>
<accession>A0A2N5ZEN1</accession>
<dbReference type="EMBL" id="PKTG01000095">
    <property type="protein sequence ID" value="PLX17126.1"/>
    <property type="molecule type" value="Genomic_DNA"/>
</dbReference>
<evidence type="ECO:0000313" key="2">
    <source>
        <dbReference type="EMBL" id="PLX17126.1"/>
    </source>
</evidence>
<feature type="transmembrane region" description="Helical" evidence="1">
    <location>
        <begin position="338"/>
        <end position="355"/>
    </location>
</feature>
<evidence type="ECO:0000313" key="3">
    <source>
        <dbReference type="Proteomes" id="UP000234857"/>
    </source>
</evidence>
<keyword evidence="1" id="KW-0472">Membrane</keyword>
<feature type="transmembrane region" description="Helical" evidence="1">
    <location>
        <begin position="361"/>
        <end position="381"/>
    </location>
</feature>
<organism evidence="2 3">
    <name type="scientific">Muiribacterium halophilum</name>
    <dbReference type="NCBI Taxonomy" id="2053465"/>
    <lineage>
        <taxon>Bacteria</taxon>
        <taxon>Candidatus Muiribacteriota</taxon>
        <taxon>Candidatus Muiribacteriia</taxon>
        <taxon>Candidatus Muiribacteriales</taxon>
        <taxon>Candidatus Muiribacteriaceae</taxon>
        <taxon>Candidatus Muiribacterium</taxon>
    </lineage>
</organism>
<feature type="transmembrane region" description="Helical" evidence="1">
    <location>
        <begin position="388"/>
        <end position="405"/>
    </location>
</feature>
<dbReference type="Pfam" id="PF18949">
    <property type="entry name" value="DUF5693"/>
    <property type="match status" value="1"/>
</dbReference>
<protein>
    <submittedName>
        <fullName evidence="2">Uncharacterized protein</fullName>
    </submittedName>
</protein>
<dbReference type="Proteomes" id="UP000234857">
    <property type="component" value="Unassembled WGS sequence"/>
</dbReference>
<feature type="transmembrane region" description="Helical" evidence="1">
    <location>
        <begin position="494"/>
        <end position="509"/>
    </location>
</feature>
<sequence length="636" mass="74862">MKKDFFKYSFYFFIILGVLCSSYVISQRILSERQQNSFDIAISYQDICYYKDDSFIDVLSKYNFQDYIDNIVIRPSKVIDLERSGEIILAQGDEIKRNLKIQSILTPYILEIINMKGIDSDSTYVFTYSDRAINMLEDVIDYYRPDATFNISEKKYGFRSRSKTYKIVQIDVSIDEIRQMYTGIDDEKVSSVILNNTLTLDLMDVATDDSIFILKRSKILPRYVISDRFSKEMNDFLTLNMIKKLYFEFEKKNVPYPYIRAHTLHKKDIYKEDDIVDRFKRAFTERKVGFFWYQFDPNLSRDENLKKAKEITSVLSQRGLKNKEPEIFFLKKIKDYDVLTWIISISLVLFLITSLEGLLGFGYPFIFSISIPFSILILIFVPFYVIKLFLAFSASIIIPLNSLNMLKLKNGHGFVGTLKTIIENITVLFSYVMTGIIFTVALFYSEDFLMGQRLFRGVKLSFVLPVIIFIIYNYSISGSRFNVLFQKELKIKHLIYFLGFSCLMFYYIIRTSNEGAMYMLPYEREIRRFLERVFEVRPRTKEFLLLYPAIFIISSRSIIRKKNLGYYITLLFILIGQGCIFNTFMHFHIPFSISLMRTFNGLILGLFTGTILLTTLYGINKIDIFRRLIIKIRSDL</sequence>
<reference evidence="2 3" key="1">
    <citation type="submission" date="2017-11" db="EMBL/GenBank/DDBJ databases">
        <title>Genome-resolved metagenomics identifies genetic mobility, metabolic interactions, and unexpected diversity in perchlorate-reducing communities.</title>
        <authorList>
            <person name="Barnum T.P."/>
            <person name="Figueroa I.A."/>
            <person name="Carlstrom C.I."/>
            <person name="Lucas L.N."/>
            <person name="Engelbrektson A.L."/>
            <person name="Coates J.D."/>
        </authorList>
    </citation>
    <scope>NUCLEOTIDE SEQUENCE [LARGE SCALE GENOMIC DNA]</scope>
    <source>
        <strain evidence="2">BM706</strain>
    </source>
</reference>
<feature type="transmembrane region" description="Helical" evidence="1">
    <location>
        <begin position="457"/>
        <end position="474"/>
    </location>
</feature>
<evidence type="ECO:0000256" key="1">
    <source>
        <dbReference type="SAM" id="Phobius"/>
    </source>
</evidence>
<feature type="transmembrane region" description="Helical" evidence="1">
    <location>
        <begin position="599"/>
        <end position="619"/>
    </location>
</feature>
<gene>
    <name evidence="2" type="ORF">C0601_08355</name>
</gene>
<comment type="caution">
    <text evidence="2">The sequence shown here is derived from an EMBL/GenBank/DDBJ whole genome shotgun (WGS) entry which is preliminary data.</text>
</comment>
<name>A0A2N5ZEN1_MUIH1</name>
<keyword evidence="1" id="KW-0812">Transmembrane</keyword>
<dbReference type="AlphaFoldDB" id="A0A2N5ZEN1"/>
<keyword evidence="1" id="KW-1133">Transmembrane helix</keyword>